<dbReference type="Pfam" id="PF12697">
    <property type="entry name" value="Abhydrolase_6"/>
    <property type="match status" value="1"/>
</dbReference>
<dbReference type="AlphaFoldDB" id="A0AAU1ZT68"/>
<accession>A0AAU1ZT68</accession>
<gene>
    <name evidence="2" type="ORF">OHA22_08540</name>
</gene>
<feature type="domain" description="AB hydrolase-1" evidence="1">
    <location>
        <begin position="72"/>
        <end position="293"/>
    </location>
</feature>
<name>A0AAU1ZT68_9ACTN</name>
<evidence type="ECO:0000259" key="1">
    <source>
        <dbReference type="Pfam" id="PF12697"/>
    </source>
</evidence>
<dbReference type="PANTHER" id="PTHR43798:SF5">
    <property type="entry name" value="MONOACYLGLYCEROL LIPASE ABHD6"/>
    <property type="match status" value="1"/>
</dbReference>
<keyword evidence="2" id="KW-0378">Hydrolase</keyword>
<dbReference type="SUPFAM" id="SSF53474">
    <property type="entry name" value="alpha/beta-Hydrolases"/>
    <property type="match status" value="1"/>
</dbReference>
<sequence length="307" mass="33183">MVGEVLPDRDAGRLGGRRDWSWSPSAVSGALFVVELTSEKVCLRVDGVGAGRVGVGVEVAAIRRGGEQHAPIVFLHGFGSTKEDYADLAYRPEFAGRPFLAYDAPGCGDSACDDLAGMSIPFLVKTARAVLDSLGIRRFHLVGHSMGGLTGLLLAHEEPGRVLSFVDIEGNLAPEDCFLSRQILTHATDDPETFLADLTQRARQAPSLASALYASSLRHKVRPGAVRGIFESMVGLSDHGDLMKKFLSLPFPRMFMYGEQNASLSYLGELTSGGVELAEIPHSGHWPMYSNPVTMWDLIADFHARIS</sequence>
<evidence type="ECO:0000313" key="2">
    <source>
        <dbReference type="EMBL" id="WTT15564.1"/>
    </source>
</evidence>
<dbReference type="EMBL" id="CP108222">
    <property type="protein sequence ID" value="WTT15564.1"/>
    <property type="molecule type" value="Genomic_DNA"/>
</dbReference>
<dbReference type="Gene3D" id="3.40.50.1820">
    <property type="entry name" value="alpha/beta hydrolase"/>
    <property type="match status" value="1"/>
</dbReference>
<organism evidence="2">
    <name type="scientific">Streptomyces sp. NBC_00093</name>
    <dbReference type="NCBI Taxonomy" id="2975649"/>
    <lineage>
        <taxon>Bacteria</taxon>
        <taxon>Bacillati</taxon>
        <taxon>Actinomycetota</taxon>
        <taxon>Actinomycetes</taxon>
        <taxon>Kitasatosporales</taxon>
        <taxon>Streptomycetaceae</taxon>
        <taxon>Streptomyces</taxon>
    </lineage>
</organism>
<reference evidence="2" key="1">
    <citation type="submission" date="2022-10" db="EMBL/GenBank/DDBJ databases">
        <title>The complete genomes of actinobacterial strains from the NBC collection.</title>
        <authorList>
            <person name="Joergensen T.S."/>
            <person name="Alvarez Arevalo M."/>
            <person name="Sterndorff E.B."/>
            <person name="Faurdal D."/>
            <person name="Vuksanovic O."/>
            <person name="Mourched A.-S."/>
            <person name="Charusanti P."/>
            <person name="Shaw S."/>
            <person name="Blin K."/>
            <person name="Weber T."/>
        </authorList>
    </citation>
    <scope>NUCLEOTIDE SEQUENCE</scope>
    <source>
        <strain evidence="2">NBC_00093</strain>
    </source>
</reference>
<dbReference type="GO" id="GO:0047372">
    <property type="term" value="F:monoacylglycerol lipase activity"/>
    <property type="evidence" value="ECO:0007669"/>
    <property type="project" value="TreeGrafter"/>
</dbReference>
<dbReference type="InterPro" id="IPR050266">
    <property type="entry name" value="AB_hydrolase_sf"/>
</dbReference>
<dbReference type="PANTHER" id="PTHR43798">
    <property type="entry name" value="MONOACYLGLYCEROL LIPASE"/>
    <property type="match status" value="1"/>
</dbReference>
<dbReference type="GO" id="GO:0046464">
    <property type="term" value="P:acylglycerol catabolic process"/>
    <property type="evidence" value="ECO:0007669"/>
    <property type="project" value="TreeGrafter"/>
</dbReference>
<dbReference type="InterPro" id="IPR029058">
    <property type="entry name" value="AB_hydrolase_fold"/>
</dbReference>
<dbReference type="InterPro" id="IPR000073">
    <property type="entry name" value="AB_hydrolase_1"/>
</dbReference>
<dbReference type="GO" id="GO:0016020">
    <property type="term" value="C:membrane"/>
    <property type="evidence" value="ECO:0007669"/>
    <property type="project" value="TreeGrafter"/>
</dbReference>
<protein>
    <submittedName>
        <fullName evidence="2">Alpha/beta hydrolase</fullName>
    </submittedName>
</protein>
<proteinExistence type="predicted"/>